<dbReference type="Pfam" id="PF00248">
    <property type="entry name" value="Aldo_ket_red"/>
    <property type="match status" value="1"/>
</dbReference>
<dbReference type="InterPro" id="IPR036812">
    <property type="entry name" value="NAD(P)_OxRdtase_dom_sf"/>
</dbReference>
<name>A0A6J6CN82_9ZZZZ</name>
<evidence type="ECO:0000259" key="4">
    <source>
        <dbReference type="Pfam" id="PF00248"/>
    </source>
</evidence>
<dbReference type="GO" id="GO:0016491">
    <property type="term" value="F:oxidoreductase activity"/>
    <property type="evidence" value="ECO:0007669"/>
    <property type="project" value="UniProtKB-KW"/>
</dbReference>
<feature type="domain" description="NADP-dependent oxidoreductase" evidence="4">
    <location>
        <begin position="1"/>
        <end position="50"/>
    </location>
</feature>
<keyword evidence="3" id="KW-0560">Oxidoreductase</keyword>
<accession>A0A6J6CN82</accession>
<dbReference type="PANTHER" id="PTHR43150">
    <property type="entry name" value="HYPERKINETIC, ISOFORM M"/>
    <property type="match status" value="1"/>
</dbReference>
<evidence type="ECO:0000313" key="5">
    <source>
        <dbReference type="EMBL" id="CAB4552654.1"/>
    </source>
</evidence>
<dbReference type="AlphaFoldDB" id="A0A6J6CN82"/>
<comment type="similarity">
    <text evidence="1">Belongs to the shaker potassium channel beta subunit family.</text>
</comment>
<evidence type="ECO:0000256" key="1">
    <source>
        <dbReference type="ARBA" id="ARBA00006515"/>
    </source>
</evidence>
<reference evidence="5" key="1">
    <citation type="submission" date="2020-05" db="EMBL/GenBank/DDBJ databases">
        <authorList>
            <person name="Chiriac C."/>
            <person name="Salcher M."/>
            <person name="Ghai R."/>
            <person name="Kavagutti S V."/>
        </authorList>
    </citation>
    <scope>NUCLEOTIDE SEQUENCE</scope>
</reference>
<dbReference type="EMBL" id="CAEZSL010000191">
    <property type="protein sequence ID" value="CAB4552654.1"/>
    <property type="molecule type" value="Genomic_DNA"/>
</dbReference>
<evidence type="ECO:0000256" key="3">
    <source>
        <dbReference type="ARBA" id="ARBA00023002"/>
    </source>
</evidence>
<organism evidence="5">
    <name type="scientific">freshwater metagenome</name>
    <dbReference type="NCBI Taxonomy" id="449393"/>
    <lineage>
        <taxon>unclassified sequences</taxon>
        <taxon>metagenomes</taxon>
        <taxon>ecological metagenomes</taxon>
    </lineage>
</organism>
<gene>
    <name evidence="5" type="ORF">UFOPK1421_01387</name>
</gene>
<dbReference type="PANTHER" id="PTHR43150:SF2">
    <property type="entry name" value="HYPERKINETIC, ISOFORM M"/>
    <property type="match status" value="1"/>
</dbReference>
<dbReference type="InterPro" id="IPR005399">
    <property type="entry name" value="K_chnl_volt-dep_bsu_KCNAB-rel"/>
</dbReference>
<dbReference type="SUPFAM" id="SSF51430">
    <property type="entry name" value="NAD(P)-linked oxidoreductase"/>
    <property type="match status" value="1"/>
</dbReference>
<sequence>MALAWCTKNPNVSTVITGASKASQVVENFKALDVIELLTPEVMGQIKAALRS</sequence>
<proteinExistence type="inferred from homology"/>
<evidence type="ECO:0000256" key="2">
    <source>
        <dbReference type="ARBA" id="ARBA00022857"/>
    </source>
</evidence>
<dbReference type="Gene3D" id="3.20.20.100">
    <property type="entry name" value="NADP-dependent oxidoreductase domain"/>
    <property type="match status" value="1"/>
</dbReference>
<dbReference type="InterPro" id="IPR023210">
    <property type="entry name" value="NADP_OxRdtase_dom"/>
</dbReference>
<protein>
    <submittedName>
        <fullName evidence="5">Unannotated protein</fullName>
    </submittedName>
</protein>
<keyword evidence="2" id="KW-0521">NADP</keyword>